<protein>
    <submittedName>
        <fullName evidence="3">Unannotated protein</fullName>
    </submittedName>
</protein>
<name>A0A6J7IGQ9_9ZZZZ</name>
<evidence type="ECO:0000259" key="2">
    <source>
        <dbReference type="Pfam" id="PF14065"/>
    </source>
</evidence>
<dbReference type="EMBL" id="CAFBNE010000004">
    <property type="protein sequence ID" value="CAB4930100.1"/>
    <property type="molecule type" value="Genomic_DNA"/>
</dbReference>
<dbReference type="AlphaFoldDB" id="A0A6J7IGQ9"/>
<proteinExistence type="predicted"/>
<feature type="domain" description="Pvc16 N-terminal" evidence="2">
    <location>
        <begin position="6"/>
        <end position="174"/>
    </location>
</feature>
<evidence type="ECO:0000256" key="1">
    <source>
        <dbReference type="SAM" id="MobiDB-lite"/>
    </source>
</evidence>
<dbReference type="InterPro" id="IPR025351">
    <property type="entry name" value="Pvc16_N"/>
</dbReference>
<dbReference type="Pfam" id="PF14065">
    <property type="entry name" value="Pvc16_N"/>
    <property type="match status" value="1"/>
</dbReference>
<feature type="region of interest" description="Disordered" evidence="1">
    <location>
        <begin position="201"/>
        <end position="231"/>
    </location>
</feature>
<accession>A0A6J7IGQ9</accession>
<organism evidence="3">
    <name type="scientific">freshwater metagenome</name>
    <dbReference type="NCBI Taxonomy" id="449393"/>
    <lineage>
        <taxon>unclassified sequences</taxon>
        <taxon>metagenomes</taxon>
        <taxon>ecological metagenomes</taxon>
    </lineage>
</organism>
<feature type="compositionally biased region" description="Basic residues" evidence="1">
    <location>
        <begin position="221"/>
        <end position="231"/>
    </location>
</feature>
<evidence type="ECO:0000313" key="3">
    <source>
        <dbReference type="EMBL" id="CAB4930100.1"/>
    </source>
</evidence>
<sequence>MAVITEVDQALVNLLATHTYSNERVQVDLDPPNRDWAARRSGPVLNLFLNDVREDMTRRSANMIETRDDEGLVVSRRPQERTFMFTYALSAWTSRPEDDHALLSAALLALLRQDYLPAELCTGHLADLAAGGRPAILRVGGLLFSERLATELWTSIGGEYRPTIAITVSTVIRAGLPTPAGPGQSESPKFIFQDMPRDVVEEVHGPDPTEPPAEDGIAQRARQRHRLAKDT</sequence>
<reference evidence="3" key="1">
    <citation type="submission" date="2020-05" db="EMBL/GenBank/DDBJ databases">
        <authorList>
            <person name="Chiriac C."/>
            <person name="Salcher M."/>
            <person name="Ghai R."/>
            <person name="Kavagutti S V."/>
        </authorList>
    </citation>
    <scope>NUCLEOTIDE SEQUENCE</scope>
</reference>
<gene>
    <name evidence="3" type="ORF">UFOPK3772_00195</name>
</gene>